<evidence type="ECO:0000313" key="3">
    <source>
        <dbReference type="Proteomes" id="UP000199729"/>
    </source>
</evidence>
<gene>
    <name evidence="2" type="ORF">VITFI_CDS2120</name>
</gene>
<proteinExistence type="predicted"/>
<reference evidence="2 3" key="1">
    <citation type="submission" date="2017-07" db="EMBL/GenBank/DDBJ databases">
        <title>Complete Genome Sequence of the cosmetic ferment Vitreoscilla filiformis (ATCC15551).</title>
        <authorList>
            <person name="Contreras S."/>
            <person name="Sagory-Zalkind P."/>
            <person name="Blanquart H."/>
            <person name="Iltis A."/>
            <person name="Morand S.C."/>
        </authorList>
    </citation>
    <scope>NUCLEOTIDE SEQUENCE [LARGE SCALE GENOMIC DNA]</scope>
    <source>
        <strain evidence="2 3">ATCC 15551</strain>
    </source>
</reference>
<feature type="signal peptide" evidence="1">
    <location>
        <begin position="1"/>
        <end position="21"/>
    </location>
</feature>
<dbReference type="EMBL" id="CP022423">
    <property type="protein sequence ID" value="ASM77898.1"/>
    <property type="molecule type" value="Genomic_DNA"/>
</dbReference>
<organism evidence="2 3">
    <name type="scientific">Vitreoscilla filiformis</name>
    <dbReference type="NCBI Taxonomy" id="63"/>
    <lineage>
        <taxon>Bacteria</taxon>
        <taxon>Pseudomonadati</taxon>
        <taxon>Pseudomonadota</taxon>
        <taxon>Betaproteobacteria</taxon>
        <taxon>Neisseriales</taxon>
        <taxon>Neisseriaceae</taxon>
        <taxon>Vitreoscilla</taxon>
    </lineage>
</organism>
<name>A0A221KFT9_VITFI</name>
<evidence type="ECO:0000313" key="2">
    <source>
        <dbReference type="EMBL" id="ASM77898.1"/>
    </source>
</evidence>
<evidence type="ECO:0000256" key="1">
    <source>
        <dbReference type="SAM" id="SignalP"/>
    </source>
</evidence>
<dbReference type="Proteomes" id="UP000199729">
    <property type="component" value="Chromosome"/>
</dbReference>
<sequence>MKYAPASLAILAASLALPAHAIEFWHSNTVWAGQGQCSAVFTFDSGTEDTKNLQVAVNLLDKAGKKLASGTLEVQQFGQFSANRYADAFLESEETCADDLIITVAKATAIINGKRVDLLKTKTLTTREFKPFKIRVGK</sequence>
<dbReference type="KEGG" id="vff:VITFI_CDS2120"/>
<keyword evidence="3" id="KW-1185">Reference proteome</keyword>
<dbReference type="Pfam" id="PF18673">
    <property type="entry name" value="IrmA"/>
    <property type="match status" value="1"/>
</dbReference>
<dbReference type="RefSeq" id="WP_089416915.1">
    <property type="nucleotide sequence ID" value="NZ_CP022423.1"/>
</dbReference>
<dbReference type="AlphaFoldDB" id="A0A221KFT9"/>
<dbReference type="OrthoDB" id="6454095at2"/>
<dbReference type="InterPro" id="IPR040755">
    <property type="entry name" value="IrmA"/>
</dbReference>
<protein>
    <submittedName>
        <fullName evidence="2">Uncharacterized protein</fullName>
    </submittedName>
</protein>
<feature type="chain" id="PRO_5012804397" evidence="1">
    <location>
        <begin position="22"/>
        <end position="138"/>
    </location>
</feature>
<keyword evidence="1" id="KW-0732">Signal</keyword>
<accession>A0A221KFT9</accession>